<accession>A0A1I0HMC2</accession>
<sequence length="98" mass="10567">MKMRFAMTLLFALLSMPSWAAMQTVTLSVPGMTCSACPITIKLALNKVDGVSQVDVSYPDREAVITFDDTRTSVEALTQATGDVGYPSTLKSLETDSK</sequence>
<dbReference type="InterPro" id="IPR006121">
    <property type="entry name" value="HMA_dom"/>
</dbReference>
<dbReference type="FunFam" id="3.30.70.100:FF:000005">
    <property type="entry name" value="Copper-exporting P-type ATPase A"/>
    <property type="match status" value="1"/>
</dbReference>
<evidence type="ECO:0000313" key="14">
    <source>
        <dbReference type="Proteomes" id="UP000198762"/>
    </source>
</evidence>
<dbReference type="InterPro" id="IPR017969">
    <property type="entry name" value="Heavy-metal-associated_CS"/>
</dbReference>
<dbReference type="GO" id="GO:0042597">
    <property type="term" value="C:periplasmic space"/>
    <property type="evidence" value="ECO:0007669"/>
    <property type="project" value="UniProtKB-SubCell"/>
</dbReference>
<dbReference type="GO" id="GO:0015097">
    <property type="term" value="F:mercury ion transmembrane transporter activity"/>
    <property type="evidence" value="ECO:0007669"/>
    <property type="project" value="UniProtKB-UniRule"/>
</dbReference>
<feature type="signal peptide" evidence="11">
    <location>
        <begin position="1"/>
        <end position="20"/>
    </location>
</feature>
<feature type="domain" description="HMA" evidence="12">
    <location>
        <begin position="23"/>
        <end position="89"/>
    </location>
</feature>
<protein>
    <recommendedName>
        <fullName evidence="10">Periplasmic mercury ion-binding protein</fullName>
    </recommendedName>
</protein>
<dbReference type="STRING" id="430453.SAMN04487962_13117"/>
<evidence type="ECO:0000256" key="5">
    <source>
        <dbReference type="ARBA" id="ARBA00022723"/>
    </source>
</evidence>
<name>A0A1I0HMC2_9GAMM</name>
<dbReference type="PROSITE" id="PS01047">
    <property type="entry name" value="HMA_1"/>
    <property type="match status" value="1"/>
</dbReference>
<proteinExistence type="inferred from homology"/>
<keyword evidence="4 10" id="KW-0475">Mercuric resistance</keyword>
<evidence type="ECO:0000256" key="6">
    <source>
        <dbReference type="ARBA" id="ARBA00022729"/>
    </source>
</evidence>
<keyword evidence="6 11" id="KW-0732">Signal</keyword>
<comment type="similarity">
    <text evidence="2">Belongs to the MerP family.</text>
</comment>
<dbReference type="Pfam" id="PF00403">
    <property type="entry name" value="HMA"/>
    <property type="match status" value="1"/>
</dbReference>
<dbReference type="Gene3D" id="3.30.70.100">
    <property type="match status" value="1"/>
</dbReference>
<evidence type="ECO:0000256" key="4">
    <source>
        <dbReference type="ARBA" id="ARBA00022466"/>
    </source>
</evidence>
<dbReference type="AlphaFoldDB" id="A0A1I0HMC2"/>
<dbReference type="EMBL" id="FOHZ01000031">
    <property type="protein sequence ID" value="SET85113.1"/>
    <property type="molecule type" value="Genomic_DNA"/>
</dbReference>
<reference evidence="14" key="1">
    <citation type="submission" date="2016-10" db="EMBL/GenBank/DDBJ databases">
        <authorList>
            <person name="Varghese N."/>
            <person name="Submissions S."/>
        </authorList>
    </citation>
    <scope>NUCLEOTIDE SEQUENCE [LARGE SCALE GENOMIC DNA]</scope>
    <source>
        <strain evidence="14">CGMCC 1.6489</strain>
    </source>
</reference>
<dbReference type="CDD" id="cd00371">
    <property type="entry name" value="HMA"/>
    <property type="match status" value="1"/>
</dbReference>
<feature type="chain" id="PRO_5011543034" description="Periplasmic mercury ion-binding protein" evidence="11">
    <location>
        <begin position="21"/>
        <end position="98"/>
    </location>
</feature>
<dbReference type="InterPro" id="IPR011795">
    <property type="entry name" value="MerP"/>
</dbReference>
<dbReference type="PROSITE" id="PS50846">
    <property type="entry name" value="HMA_2"/>
    <property type="match status" value="1"/>
</dbReference>
<evidence type="ECO:0000256" key="11">
    <source>
        <dbReference type="SAM" id="SignalP"/>
    </source>
</evidence>
<comment type="function">
    <text evidence="9 10">Involved in mercury resistance. Acts as a mercury scavenger that specifically binds to a mercuric ion in the periplasm and probably passes it to the cytoplasmic mercuric reductase MerA via the mercuric transport protein MerT.</text>
</comment>
<comment type="subcellular location">
    <subcellularLocation>
        <location evidence="1 10">Periplasm</location>
    </subcellularLocation>
</comment>
<evidence type="ECO:0000256" key="10">
    <source>
        <dbReference type="RuleBase" id="RU361212"/>
    </source>
</evidence>
<evidence type="ECO:0000256" key="3">
    <source>
        <dbReference type="ARBA" id="ARBA00011245"/>
    </source>
</evidence>
<dbReference type="OrthoDB" id="7205933at2"/>
<dbReference type="InterPro" id="IPR001802">
    <property type="entry name" value="MerP/CopZ"/>
</dbReference>
<evidence type="ECO:0000259" key="12">
    <source>
        <dbReference type="PROSITE" id="PS50846"/>
    </source>
</evidence>
<keyword evidence="14" id="KW-1185">Reference proteome</keyword>
<evidence type="ECO:0000313" key="13">
    <source>
        <dbReference type="EMBL" id="SET85113.1"/>
    </source>
</evidence>
<dbReference type="RefSeq" id="WP_011784884.1">
    <property type="nucleotide sequence ID" value="NZ_FOHZ01000031.1"/>
</dbReference>
<evidence type="ECO:0000256" key="2">
    <source>
        <dbReference type="ARBA" id="ARBA00005938"/>
    </source>
</evidence>
<dbReference type="NCBIfam" id="TIGR02052">
    <property type="entry name" value="MerP"/>
    <property type="match status" value="1"/>
</dbReference>
<dbReference type="SUPFAM" id="SSF55008">
    <property type="entry name" value="HMA, heavy metal-associated domain"/>
    <property type="match status" value="1"/>
</dbReference>
<dbReference type="InterPro" id="IPR036163">
    <property type="entry name" value="HMA_dom_sf"/>
</dbReference>
<organism evidence="13 14">
    <name type="scientific">Marinobacter segnicrescens</name>
    <dbReference type="NCBI Taxonomy" id="430453"/>
    <lineage>
        <taxon>Bacteria</taxon>
        <taxon>Pseudomonadati</taxon>
        <taxon>Pseudomonadota</taxon>
        <taxon>Gammaproteobacteria</taxon>
        <taxon>Pseudomonadales</taxon>
        <taxon>Marinobacteraceae</taxon>
        <taxon>Marinobacter</taxon>
    </lineage>
</organism>
<gene>
    <name evidence="10" type="primary">merP</name>
    <name evidence="13" type="ORF">SAMN04487962_13117</name>
</gene>
<evidence type="ECO:0000256" key="8">
    <source>
        <dbReference type="ARBA" id="ARBA00022914"/>
    </source>
</evidence>
<dbReference type="PRINTS" id="PR00946">
    <property type="entry name" value="HGSCAVENGER"/>
</dbReference>
<evidence type="ECO:0000256" key="9">
    <source>
        <dbReference type="ARBA" id="ARBA00045344"/>
    </source>
</evidence>
<evidence type="ECO:0000256" key="1">
    <source>
        <dbReference type="ARBA" id="ARBA00004418"/>
    </source>
</evidence>
<evidence type="ECO:0000256" key="7">
    <source>
        <dbReference type="ARBA" id="ARBA00022764"/>
    </source>
</evidence>
<comment type="subunit">
    <text evidence="3">Monomer.</text>
</comment>
<dbReference type="Proteomes" id="UP000198762">
    <property type="component" value="Unassembled WGS sequence"/>
</dbReference>
<keyword evidence="7 10" id="KW-0574">Periplasm</keyword>
<dbReference type="GO" id="GO:0045340">
    <property type="term" value="F:mercury ion binding"/>
    <property type="evidence" value="ECO:0007669"/>
    <property type="project" value="UniProtKB-UniRule"/>
</dbReference>
<keyword evidence="8 10" id="KW-0476">Mercury</keyword>
<keyword evidence="5 10" id="KW-0479">Metal-binding</keyword>